<protein>
    <recommendedName>
        <fullName evidence="4">Antifreeze protein, type I</fullName>
    </recommendedName>
</protein>
<feature type="region of interest" description="Disordered" evidence="1">
    <location>
        <begin position="87"/>
        <end position="109"/>
    </location>
</feature>
<dbReference type="EMBL" id="FWFS01000003">
    <property type="protein sequence ID" value="SLN29821.1"/>
    <property type="molecule type" value="Genomic_DNA"/>
</dbReference>
<dbReference type="OrthoDB" id="7869201at2"/>
<sequence length="109" mass="11462">MIGPFAELWKLQLQLTTLAVQSSSVIGMRMLGMGGFWSVAPSEMDRMVAEKPEHIGRGLIAAQAAVMAGASPAGVMSAALKPVTKRVASNQKRLAKRGPDVTGRSGRKG</sequence>
<evidence type="ECO:0000313" key="2">
    <source>
        <dbReference type="EMBL" id="SLN29821.1"/>
    </source>
</evidence>
<organism evidence="2 3">
    <name type="scientific">Aquimixticola soesokkakensis</name>
    <dbReference type="NCBI Taxonomy" id="1519096"/>
    <lineage>
        <taxon>Bacteria</taxon>
        <taxon>Pseudomonadati</taxon>
        <taxon>Pseudomonadota</taxon>
        <taxon>Alphaproteobacteria</taxon>
        <taxon>Rhodobacterales</taxon>
        <taxon>Paracoccaceae</taxon>
        <taxon>Aquimixticola</taxon>
    </lineage>
</organism>
<evidence type="ECO:0000256" key="1">
    <source>
        <dbReference type="SAM" id="MobiDB-lite"/>
    </source>
</evidence>
<evidence type="ECO:0008006" key="4">
    <source>
        <dbReference type="Google" id="ProtNLM"/>
    </source>
</evidence>
<name>A0A1Y5S4F2_9RHOB</name>
<dbReference type="RefSeq" id="WP_085835679.1">
    <property type="nucleotide sequence ID" value="NZ_FWFS01000003.1"/>
</dbReference>
<evidence type="ECO:0000313" key="3">
    <source>
        <dbReference type="Proteomes" id="UP000193862"/>
    </source>
</evidence>
<keyword evidence="3" id="KW-1185">Reference proteome</keyword>
<proteinExistence type="predicted"/>
<gene>
    <name evidence="2" type="ORF">AQS8620_00917</name>
</gene>
<reference evidence="2 3" key="1">
    <citation type="submission" date="2017-03" db="EMBL/GenBank/DDBJ databases">
        <authorList>
            <person name="Afonso C.L."/>
            <person name="Miller P.J."/>
            <person name="Scott M.A."/>
            <person name="Spackman E."/>
            <person name="Goraichik I."/>
            <person name="Dimitrov K.M."/>
            <person name="Suarez D.L."/>
            <person name="Swayne D.E."/>
        </authorList>
    </citation>
    <scope>NUCLEOTIDE SEQUENCE [LARGE SCALE GENOMIC DNA]</scope>
    <source>
        <strain evidence="2 3">CECT 8620</strain>
    </source>
</reference>
<dbReference type="Proteomes" id="UP000193862">
    <property type="component" value="Unassembled WGS sequence"/>
</dbReference>
<dbReference type="AlphaFoldDB" id="A0A1Y5S4F2"/>
<accession>A0A1Y5S4F2</accession>